<proteinExistence type="predicted"/>
<comment type="caution">
    <text evidence="3">The sequence shown here is derived from an EMBL/GenBank/DDBJ whole genome shotgun (WGS) entry which is preliminary data.</text>
</comment>
<accession>A0AAW5JPZ6</accession>
<dbReference type="InterPro" id="IPR036365">
    <property type="entry name" value="PGBD-like_sf"/>
</dbReference>
<dbReference type="Proteomes" id="UP001204562">
    <property type="component" value="Unassembled WGS sequence"/>
</dbReference>
<organism evidence="3 4">
    <name type="scientific">Intestinimonas massiliensis</name>
    <name type="common">ex Afouda et al. 2020</name>
    <dbReference type="NCBI Taxonomy" id="1673721"/>
    <lineage>
        <taxon>Bacteria</taxon>
        <taxon>Bacillati</taxon>
        <taxon>Bacillota</taxon>
        <taxon>Clostridia</taxon>
        <taxon>Eubacteriales</taxon>
        <taxon>Intestinimonas</taxon>
    </lineage>
</organism>
<dbReference type="InterPro" id="IPR036366">
    <property type="entry name" value="PGBDSf"/>
</dbReference>
<name>A0AAW5JPZ6_9FIRM</name>
<feature type="domain" description="Peptidoglycan binding-like" evidence="2">
    <location>
        <begin position="14"/>
        <end position="69"/>
    </location>
</feature>
<dbReference type="RefSeq" id="WP_256304244.1">
    <property type="nucleotide sequence ID" value="NZ_JANFYS010000021.1"/>
</dbReference>
<evidence type="ECO:0000259" key="2">
    <source>
        <dbReference type="Pfam" id="PF01471"/>
    </source>
</evidence>
<reference evidence="3" key="1">
    <citation type="submission" date="2022-06" db="EMBL/GenBank/DDBJ databases">
        <title>Isolation of gut microbiota from human fecal samples.</title>
        <authorList>
            <person name="Pamer E.G."/>
            <person name="Barat B."/>
            <person name="Waligurski E."/>
            <person name="Medina S."/>
            <person name="Paddock L."/>
            <person name="Mostad J."/>
        </authorList>
    </citation>
    <scope>NUCLEOTIDE SEQUENCE</scope>
    <source>
        <strain evidence="3">DFI.9.91</strain>
    </source>
</reference>
<evidence type="ECO:0000256" key="1">
    <source>
        <dbReference type="SAM" id="MobiDB-lite"/>
    </source>
</evidence>
<dbReference type="EMBL" id="JANFYS010000021">
    <property type="protein sequence ID" value="MCQ4770917.1"/>
    <property type="molecule type" value="Genomic_DNA"/>
</dbReference>
<evidence type="ECO:0000313" key="3">
    <source>
        <dbReference type="EMBL" id="MCQ4770917.1"/>
    </source>
</evidence>
<dbReference type="SUPFAM" id="SSF47090">
    <property type="entry name" value="PGBD-like"/>
    <property type="match status" value="1"/>
</dbReference>
<dbReference type="InterPro" id="IPR002477">
    <property type="entry name" value="Peptidoglycan-bd-like"/>
</dbReference>
<protein>
    <submittedName>
        <fullName evidence="3">Peptidoglycan-binding protein</fullName>
    </submittedName>
</protein>
<dbReference type="Gene3D" id="1.10.101.10">
    <property type="entry name" value="PGBD-like superfamily/PGBD"/>
    <property type="match status" value="1"/>
</dbReference>
<evidence type="ECO:0000313" key="4">
    <source>
        <dbReference type="Proteomes" id="UP001204562"/>
    </source>
</evidence>
<feature type="region of interest" description="Disordered" evidence="1">
    <location>
        <begin position="185"/>
        <end position="208"/>
    </location>
</feature>
<gene>
    <name evidence="3" type="ORF">NE579_10670</name>
</gene>
<dbReference type="AlphaFoldDB" id="A0AAW5JPZ6"/>
<sequence length="208" mass="23381">MRSERDFLGLPIHSLQVMLREISYCDHNIPCLIPDGIFGEETLEAVMRFQRQSGRPVTGRVDNGTWDAIVTAYYASLRITAPPRSVQAFRDLAFTARPGDCCVHMYLVQSMFLALSHVLAGIEPTPVTGRHTGASVRNAIWLQRRAGLDETGALDKLTWDMLSRLYGMYISRNFEDVLCFSESQIDPERSPDTRGFPWEPDGPGGLCR</sequence>
<dbReference type="Pfam" id="PF01471">
    <property type="entry name" value="PG_binding_1"/>
    <property type="match status" value="1"/>
</dbReference>